<dbReference type="AlphaFoldDB" id="A0A8J2RYA9"/>
<dbReference type="Proteomes" id="UP000789390">
    <property type="component" value="Unassembled WGS sequence"/>
</dbReference>
<dbReference type="PROSITE" id="PS50994">
    <property type="entry name" value="INTEGRASE"/>
    <property type="match status" value="1"/>
</dbReference>
<dbReference type="SUPFAM" id="SSF53098">
    <property type="entry name" value="Ribonuclease H-like"/>
    <property type="match status" value="1"/>
</dbReference>
<dbReference type="OrthoDB" id="6767432at2759"/>
<evidence type="ECO:0000313" key="2">
    <source>
        <dbReference type="EMBL" id="CAH0111261.1"/>
    </source>
</evidence>
<protein>
    <recommendedName>
        <fullName evidence="1">Integrase catalytic domain-containing protein</fullName>
    </recommendedName>
</protein>
<dbReference type="GO" id="GO:0015074">
    <property type="term" value="P:DNA integration"/>
    <property type="evidence" value="ECO:0007669"/>
    <property type="project" value="InterPro"/>
</dbReference>
<evidence type="ECO:0000313" key="3">
    <source>
        <dbReference type="Proteomes" id="UP000789390"/>
    </source>
</evidence>
<dbReference type="GO" id="GO:0003676">
    <property type="term" value="F:nucleic acid binding"/>
    <property type="evidence" value="ECO:0007669"/>
    <property type="project" value="InterPro"/>
</dbReference>
<dbReference type="PANTHER" id="PTHR46791">
    <property type="entry name" value="EXPRESSED PROTEIN"/>
    <property type="match status" value="1"/>
</dbReference>
<dbReference type="Pfam" id="PF24764">
    <property type="entry name" value="rva_4"/>
    <property type="match status" value="1"/>
</dbReference>
<dbReference type="EMBL" id="CAKKLH010000312">
    <property type="protein sequence ID" value="CAH0111261.1"/>
    <property type="molecule type" value="Genomic_DNA"/>
</dbReference>
<sequence>MLRFFFSQPIIKTLAESAVNFLNGLSNPQVPQQAPFQTAHHVSHLGQLSQPQEPPIQSPLDRVRSWGQVSNLNLGSSPMFLHGHNPQPASPTDKGYNVPKIARLLNLAPWRIKYVMRKAGLKSRQFSEISNLECVVSEIVSKILLANLKVAARLGLKVSLDRLRESFCRVKVIRSDPPRRTIKRRVYSVPGPLSLWHVDSHHKLSRWNFYVQGCDDGFSRLMVVLNLSSSNRAKTTLSLFLDAVAKWGLPMRVRSDHGTENYGVCDFMLVARSDVTNPFMAGKSVHNQRIERSWRDVFETALEPFHTMYI</sequence>
<keyword evidence="3" id="KW-1185">Reference proteome</keyword>
<evidence type="ECO:0000259" key="1">
    <source>
        <dbReference type="PROSITE" id="PS50994"/>
    </source>
</evidence>
<dbReference type="InterPro" id="IPR012337">
    <property type="entry name" value="RNaseH-like_sf"/>
</dbReference>
<organism evidence="2 3">
    <name type="scientific">Daphnia galeata</name>
    <dbReference type="NCBI Taxonomy" id="27404"/>
    <lineage>
        <taxon>Eukaryota</taxon>
        <taxon>Metazoa</taxon>
        <taxon>Ecdysozoa</taxon>
        <taxon>Arthropoda</taxon>
        <taxon>Crustacea</taxon>
        <taxon>Branchiopoda</taxon>
        <taxon>Diplostraca</taxon>
        <taxon>Cladocera</taxon>
        <taxon>Anomopoda</taxon>
        <taxon>Daphniidae</taxon>
        <taxon>Daphnia</taxon>
    </lineage>
</organism>
<feature type="domain" description="Integrase catalytic" evidence="1">
    <location>
        <begin position="186"/>
        <end position="310"/>
    </location>
</feature>
<dbReference type="PANTHER" id="PTHR46791:SF5">
    <property type="entry name" value="CLR5 DOMAIN-CONTAINING PROTEIN-RELATED"/>
    <property type="match status" value="1"/>
</dbReference>
<comment type="caution">
    <text evidence="2">The sequence shown here is derived from an EMBL/GenBank/DDBJ whole genome shotgun (WGS) entry which is preliminary data.</text>
</comment>
<accession>A0A8J2RYA9</accession>
<dbReference type="Gene3D" id="3.30.420.10">
    <property type="entry name" value="Ribonuclease H-like superfamily/Ribonuclease H"/>
    <property type="match status" value="1"/>
</dbReference>
<name>A0A8J2RYA9_9CRUS</name>
<dbReference type="InterPro" id="IPR036397">
    <property type="entry name" value="RNaseH_sf"/>
</dbReference>
<reference evidence="2" key="1">
    <citation type="submission" date="2021-11" db="EMBL/GenBank/DDBJ databases">
        <authorList>
            <person name="Schell T."/>
        </authorList>
    </citation>
    <scope>NUCLEOTIDE SEQUENCE</scope>
    <source>
        <strain evidence="2">M5</strain>
    </source>
</reference>
<dbReference type="InterPro" id="IPR001584">
    <property type="entry name" value="Integrase_cat-core"/>
</dbReference>
<gene>
    <name evidence="2" type="ORF">DGAL_LOCUS14900</name>
</gene>
<dbReference type="InterPro" id="IPR058913">
    <property type="entry name" value="Integrase_dom_put"/>
</dbReference>
<proteinExistence type="predicted"/>